<feature type="region of interest" description="Disordered" evidence="1">
    <location>
        <begin position="220"/>
        <end position="249"/>
    </location>
</feature>
<keyword evidence="2" id="KW-0732">Signal</keyword>
<dbReference type="GeneID" id="81408270"/>
<sequence length="249" mass="25453">MHFSTLLIPLLAGAATAQNPSCSPTSSDTQVLQFASGLSSFIGGFFNSTVNSAFPNSSNATMQAQKRIIMGVERDNTLGSQAIDKVGAMAPGFTAPSCSFTYPMPNSTQAWAFWAARLETTVTGAFVALAGFTQSPEVSFLMARLAASHSSHATLIGSRVNSTLFAQNATSLVAAFPPDQVLSTRNETGSLGMFFGGCLTAPQSPCGPLAIGPLAATPSSGAASSTPMSSTPMSSTPVASSTAAAIRKH</sequence>
<organism evidence="3 4">
    <name type="scientific">Penicillium bovifimosum</name>
    <dbReference type="NCBI Taxonomy" id="126998"/>
    <lineage>
        <taxon>Eukaryota</taxon>
        <taxon>Fungi</taxon>
        <taxon>Dikarya</taxon>
        <taxon>Ascomycota</taxon>
        <taxon>Pezizomycotina</taxon>
        <taxon>Eurotiomycetes</taxon>
        <taxon>Eurotiomycetidae</taxon>
        <taxon>Eurotiales</taxon>
        <taxon>Aspergillaceae</taxon>
        <taxon>Penicillium</taxon>
    </lineage>
</organism>
<dbReference type="RefSeq" id="XP_056518930.1">
    <property type="nucleotide sequence ID" value="XM_056669100.1"/>
</dbReference>
<protein>
    <submittedName>
        <fullName evidence="3">Uncharacterized protein</fullName>
    </submittedName>
</protein>
<dbReference type="OrthoDB" id="4363568at2759"/>
<evidence type="ECO:0000256" key="1">
    <source>
        <dbReference type="SAM" id="MobiDB-lite"/>
    </source>
</evidence>
<name>A0A9W9GMV7_9EURO</name>
<dbReference type="Pfam" id="PF13668">
    <property type="entry name" value="Ferritin_2"/>
    <property type="match status" value="1"/>
</dbReference>
<dbReference type="EMBL" id="JAPQKL010000006">
    <property type="protein sequence ID" value="KAJ5124531.1"/>
    <property type="molecule type" value="Genomic_DNA"/>
</dbReference>
<keyword evidence="4" id="KW-1185">Reference proteome</keyword>
<dbReference type="AlphaFoldDB" id="A0A9W9GMV7"/>
<comment type="caution">
    <text evidence="3">The sequence shown here is derived from an EMBL/GenBank/DDBJ whole genome shotgun (WGS) entry which is preliminary data.</text>
</comment>
<reference evidence="3" key="2">
    <citation type="journal article" date="2023" name="IMA Fungus">
        <title>Comparative genomic study of the Penicillium genus elucidates a diverse pangenome and 15 lateral gene transfer events.</title>
        <authorList>
            <person name="Petersen C."/>
            <person name="Sorensen T."/>
            <person name="Nielsen M.R."/>
            <person name="Sondergaard T.E."/>
            <person name="Sorensen J.L."/>
            <person name="Fitzpatrick D.A."/>
            <person name="Frisvad J.C."/>
            <person name="Nielsen K.L."/>
        </authorList>
    </citation>
    <scope>NUCLEOTIDE SEQUENCE</scope>
    <source>
        <strain evidence="3">IBT 22155</strain>
    </source>
</reference>
<proteinExistence type="predicted"/>
<gene>
    <name evidence="3" type="ORF">N7515_008356</name>
</gene>
<reference evidence="3" key="1">
    <citation type="submission" date="2022-11" db="EMBL/GenBank/DDBJ databases">
        <authorList>
            <person name="Petersen C."/>
        </authorList>
    </citation>
    <scope>NUCLEOTIDE SEQUENCE</scope>
    <source>
        <strain evidence="3">IBT 22155</strain>
    </source>
</reference>
<feature type="chain" id="PRO_5040867513" evidence="2">
    <location>
        <begin position="18"/>
        <end position="249"/>
    </location>
</feature>
<dbReference type="Proteomes" id="UP001149079">
    <property type="component" value="Unassembled WGS sequence"/>
</dbReference>
<feature type="signal peptide" evidence="2">
    <location>
        <begin position="1"/>
        <end position="17"/>
    </location>
</feature>
<evidence type="ECO:0000313" key="4">
    <source>
        <dbReference type="Proteomes" id="UP001149079"/>
    </source>
</evidence>
<accession>A0A9W9GMV7</accession>
<evidence type="ECO:0000313" key="3">
    <source>
        <dbReference type="EMBL" id="KAJ5124531.1"/>
    </source>
</evidence>
<evidence type="ECO:0000256" key="2">
    <source>
        <dbReference type="SAM" id="SignalP"/>
    </source>
</evidence>